<keyword evidence="1" id="KW-0472">Membrane</keyword>
<evidence type="ECO:0008006" key="4">
    <source>
        <dbReference type="Google" id="ProtNLM"/>
    </source>
</evidence>
<sequence length="445" mass="48731">MKRTCSWLTYLLVGASISLVWAVTMSNPARLNWSPWAYSEWLISYNAGFIRRGISGWLISLVNGDGADVATVNLLVFANYAMLSLLMVSVWARSRERSPAALALAFLVPGGLFQMAIGNAFFFRKEIVFHVALGIDCLLYSAIVRSTVMPRRLRAARFLAAFVLVQAVALPLLHESYAFISFPAAWLIVRRLAAMFPAQPAFARVVKVSLVLQVVMFLMCAAFKGNPDIAGQLWHMLAPADRSLISPGTPMVPGGGISAIGWSTVFNLSGVAYLFMAGQFWVWGFAGAGIAAILVLVTLWNGGGYGLAHEEMLRRHLAQLGFLFAASLPMYLLGIDWGRWLSAVSISYLLLFFADGPAAITVPDLKRLVPRGLRARIADAFVVTPPDVMRGIVASAARHRKALFLLALFFCLTFRAPECCVTLGSPFYRLKPMLEQIVKPALHGL</sequence>
<keyword evidence="1" id="KW-0812">Transmembrane</keyword>
<feature type="transmembrane region" description="Helical" evidence="1">
    <location>
        <begin position="158"/>
        <end position="189"/>
    </location>
</feature>
<evidence type="ECO:0000256" key="1">
    <source>
        <dbReference type="SAM" id="Phobius"/>
    </source>
</evidence>
<feature type="transmembrane region" description="Helical" evidence="1">
    <location>
        <begin position="281"/>
        <end position="305"/>
    </location>
</feature>
<feature type="transmembrane region" description="Helical" evidence="1">
    <location>
        <begin position="70"/>
        <end position="88"/>
    </location>
</feature>
<gene>
    <name evidence="2" type="ORF">SAMN05192564_103259</name>
</gene>
<reference evidence="3" key="1">
    <citation type="submission" date="2016-10" db="EMBL/GenBank/DDBJ databases">
        <authorList>
            <person name="Varghese N."/>
            <person name="Submissions S."/>
        </authorList>
    </citation>
    <scope>NUCLEOTIDE SEQUENCE [LARGE SCALE GENOMIC DNA]</scope>
    <source>
        <strain evidence="3">LMG 24000</strain>
    </source>
</reference>
<dbReference type="EMBL" id="FNRQ01000003">
    <property type="protein sequence ID" value="SEA82567.1"/>
    <property type="molecule type" value="Genomic_DNA"/>
</dbReference>
<accession>A0A1H4ECK6</accession>
<keyword evidence="1" id="KW-1133">Transmembrane helix</keyword>
<feature type="transmembrane region" description="Helical" evidence="1">
    <location>
        <begin position="402"/>
        <end position="424"/>
    </location>
</feature>
<organism evidence="2 3">
    <name type="scientific">Paraburkholderia sartisoli</name>
    <dbReference type="NCBI Taxonomy" id="83784"/>
    <lineage>
        <taxon>Bacteria</taxon>
        <taxon>Pseudomonadati</taxon>
        <taxon>Pseudomonadota</taxon>
        <taxon>Betaproteobacteria</taxon>
        <taxon>Burkholderiales</taxon>
        <taxon>Burkholderiaceae</taxon>
        <taxon>Paraburkholderia</taxon>
    </lineage>
</organism>
<evidence type="ECO:0000313" key="2">
    <source>
        <dbReference type="EMBL" id="SEA82567.1"/>
    </source>
</evidence>
<dbReference type="STRING" id="83784.SAMN05192564_103259"/>
<dbReference type="AlphaFoldDB" id="A0A1H4ECK6"/>
<feature type="transmembrane region" description="Helical" evidence="1">
    <location>
        <begin position="127"/>
        <end position="146"/>
    </location>
</feature>
<protein>
    <recommendedName>
        <fullName evidence="4">Glucosyl transferase GtrII</fullName>
    </recommendedName>
</protein>
<name>A0A1H4ECK6_9BURK</name>
<feature type="transmembrane region" description="Helical" evidence="1">
    <location>
        <begin position="317"/>
        <end position="334"/>
    </location>
</feature>
<keyword evidence="3" id="KW-1185">Reference proteome</keyword>
<feature type="transmembrane region" description="Helical" evidence="1">
    <location>
        <begin position="340"/>
        <end position="362"/>
    </location>
</feature>
<dbReference type="OrthoDB" id="9088529at2"/>
<feature type="transmembrane region" description="Helical" evidence="1">
    <location>
        <begin position="201"/>
        <end position="223"/>
    </location>
</feature>
<dbReference type="RefSeq" id="WP_090533398.1">
    <property type="nucleotide sequence ID" value="NZ_FNRQ01000003.1"/>
</dbReference>
<evidence type="ECO:0000313" key="3">
    <source>
        <dbReference type="Proteomes" id="UP000198638"/>
    </source>
</evidence>
<dbReference type="Proteomes" id="UP000198638">
    <property type="component" value="Unassembled WGS sequence"/>
</dbReference>
<feature type="transmembrane region" description="Helical" evidence="1">
    <location>
        <begin position="252"/>
        <end position="275"/>
    </location>
</feature>
<proteinExistence type="predicted"/>
<feature type="transmembrane region" description="Helical" evidence="1">
    <location>
        <begin position="100"/>
        <end position="121"/>
    </location>
</feature>